<evidence type="ECO:0000313" key="3">
    <source>
        <dbReference type="Proteomes" id="UP001162131"/>
    </source>
</evidence>
<dbReference type="AlphaFoldDB" id="A0AAU9IH30"/>
<comment type="caution">
    <text evidence="2">The sequence shown here is derived from an EMBL/GenBank/DDBJ whole genome shotgun (WGS) entry which is preliminary data.</text>
</comment>
<accession>A0AAU9IH30</accession>
<proteinExistence type="predicted"/>
<feature type="compositionally biased region" description="Basic and acidic residues" evidence="1">
    <location>
        <begin position="271"/>
        <end position="280"/>
    </location>
</feature>
<evidence type="ECO:0000313" key="2">
    <source>
        <dbReference type="EMBL" id="CAG9310439.1"/>
    </source>
</evidence>
<protein>
    <submittedName>
        <fullName evidence="2">Uncharacterized protein</fullName>
    </submittedName>
</protein>
<name>A0AAU9IH30_9CILI</name>
<keyword evidence="3" id="KW-1185">Reference proteome</keyword>
<organism evidence="2 3">
    <name type="scientific">Blepharisma stoltei</name>
    <dbReference type="NCBI Taxonomy" id="1481888"/>
    <lineage>
        <taxon>Eukaryota</taxon>
        <taxon>Sar</taxon>
        <taxon>Alveolata</taxon>
        <taxon>Ciliophora</taxon>
        <taxon>Postciliodesmatophora</taxon>
        <taxon>Heterotrichea</taxon>
        <taxon>Heterotrichida</taxon>
        <taxon>Blepharismidae</taxon>
        <taxon>Blepharisma</taxon>
    </lineage>
</organism>
<dbReference type="EMBL" id="CAJZBQ010000002">
    <property type="protein sequence ID" value="CAG9310439.1"/>
    <property type="molecule type" value="Genomic_DNA"/>
</dbReference>
<feature type="compositionally biased region" description="Polar residues" evidence="1">
    <location>
        <begin position="66"/>
        <end position="76"/>
    </location>
</feature>
<feature type="region of interest" description="Disordered" evidence="1">
    <location>
        <begin position="258"/>
        <end position="281"/>
    </location>
</feature>
<gene>
    <name evidence="2" type="ORF">BSTOLATCC_MIC1288</name>
</gene>
<reference evidence="2" key="1">
    <citation type="submission" date="2021-09" db="EMBL/GenBank/DDBJ databases">
        <authorList>
            <consortium name="AG Swart"/>
            <person name="Singh M."/>
            <person name="Singh A."/>
            <person name="Seah K."/>
            <person name="Emmerich C."/>
        </authorList>
    </citation>
    <scope>NUCLEOTIDE SEQUENCE</scope>
    <source>
        <strain evidence="2">ATCC30299</strain>
    </source>
</reference>
<evidence type="ECO:0000256" key="1">
    <source>
        <dbReference type="SAM" id="MobiDB-lite"/>
    </source>
</evidence>
<feature type="region of interest" description="Disordered" evidence="1">
    <location>
        <begin position="66"/>
        <end position="98"/>
    </location>
</feature>
<dbReference type="Proteomes" id="UP001162131">
    <property type="component" value="Unassembled WGS sequence"/>
</dbReference>
<sequence length="324" mass="37324">MDNFTNFDSATALAIESERINAHLEFENLKVESHQGNDFEISPWFGGVYDQFQRIKLKDATQSIPKDSIANTNSPAELNKTERKIHSRTGSISQATKRNKKLSPISLNLKREYLNKSKTNDRIRIYQGLDERKIMKTESNYIDYPSMLISADSISTEHSSSTKKAKFQPQFNRSSQVSLTQKYVDLPRVNSFTYLNSYHQGSSVDRNLQSQYSKTRGKALWVSDLLKILSKEAEKQIHSSPSKSEIVIDQFIKSDKISLTKPSTPKKKRMPEKNNEESNKTKVLYKQNLVLNLQEPKKFLKPESETWVLPTIRAKLSKMQRMHT</sequence>